<evidence type="ECO:0000313" key="3">
    <source>
        <dbReference type="Proteomes" id="UP000239504"/>
    </source>
</evidence>
<gene>
    <name evidence="2" type="ORF">CW354_20725</name>
</gene>
<dbReference type="SUPFAM" id="SSF53448">
    <property type="entry name" value="Nucleotide-diphospho-sugar transferases"/>
    <property type="match status" value="1"/>
</dbReference>
<protein>
    <recommendedName>
        <fullName evidence="1">Glycosyltransferase 2-like domain-containing protein</fullName>
    </recommendedName>
</protein>
<keyword evidence="3" id="KW-1185">Reference proteome</keyword>
<dbReference type="InterPro" id="IPR001173">
    <property type="entry name" value="Glyco_trans_2-like"/>
</dbReference>
<dbReference type="Gene3D" id="3.90.550.10">
    <property type="entry name" value="Spore Coat Polysaccharide Biosynthesis Protein SpsA, Chain A"/>
    <property type="match status" value="1"/>
</dbReference>
<comment type="caution">
    <text evidence="2">The sequence shown here is derived from an EMBL/GenBank/DDBJ whole genome shotgun (WGS) entry which is preliminary data.</text>
</comment>
<dbReference type="CDD" id="cd00761">
    <property type="entry name" value="Glyco_tranf_GTA_type"/>
    <property type="match status" value="1"/>
</dbReference>
<evidence type="ECO:0000259" key="1">
    <source>
        <dbReference type="Pfam" id="PF00535"/>
    </source>
</evidence>
<proteinExistence type="predicted"/>
<dbReference type="InterPro" id="IPR029044">
    <property type="entry name" value="Nucleotide-diphossugar_trans"/>
</dbReference>
<accession>A0A2S7JYT6</accession>
<dbReference type="Proteomes" id="UP000239504">
    <property type="component" value="Unassembled WGS sequence"/>
</dbReference>
<dbReference type="EMBL" id="PJCH01000017">
    <property type="protein sequence ID" value="PQA85376.1"/>
    <property type="molecule type" value="Genomic_DNA"/>
</dbReference>
<dbReference type="AlphaFoldDB" id="A0A2S7JYT6"/>
<dbReference type="OrthoDB" id="7248516at2"/>
<feature type="domain" description="Glycosyltransferase 2-like" evidence="1">
    <location>
        <begin position="19"/>
        <end position="151"/>
    </location>
</feature>
<sequence>MHLAEHGWKRLTDAGPMLSTCIFARNEERLLPQCVGSLVRAGLGETDEVHILVNGSADNTGLTARTLGAADPRIRVHDLPVGDKVNAWNEYVHRIAPARAGAHVFIDGDIAASPDALTALAKALAASPESYAAAALPASGRSRRAWARSLIANHYLSGNLYALSGDALALFREKRIRLPFGAKGEDGLLSYLLLTDLKGGKDDSHKRRIVIAEDATFEFESLQASLRDAGLYARRLLRYSERHFQKKILYRILKEEGVRAMPEAVSEIYTQDACKGLRPRFDPVNFWFDLAILRRLKTNAARLIEAR</sequence>
<reference evidence="2 3" key="1">
    <citation type="submission" date="2017-12" db="EMBL/GenBank/DDBJ databases">
        <authorList>
            <person name="Hurst M.R.H."/>
        </authorList>
    </citation>
    <scope>NUCLEOTIDE SEQUENCE [LARGE SCALE GENOMIC DNA]</scope>
    <source>
        <strain evidence="2 3">SY-3-19</strain>
    </source>
</reference>
<evidence type="ECO:0000313" key="2">
    <source>
        <dbReference type="EMBL" id="PQA85376.1"/>
    </source>
</evidence>
<dbReference type="Pfam" id="PF00535">
    <property type="entry name" value="Glycos_transf_2"/>
    <property type="match status" value="1"/>
</dbReference>
<organism evidence="2 3">
    <name type="scientific">Hyphococcus luteus</name>
    <dbReference type="NCBI Taxonomy" id="2058213"/>
    <lineage>
        <taxon>Bacteria</taxon>
        <taxon>Pseudomonadati</taxon>
        <taxon>Pseudomonadota</taxon>
        <taxon>Alphaproteobacteria</taxon>
        <taxon>Parvularculales</taxon>
        <taxon>Parvularculaceae</taxon>
        <taxon>Hyphococcus</taxon>
    </lineage>
</organism>
<name>A0A2S7JYT6_9PROT</name>